<dbReference type="InterPro" id="IPR015421">
    <property type="entry name" value="PyrdxlP-dep_Trfase_major"/>
</dbReference>
<accession>A0A381ZFD5</accession>
<sequence>VKDTFLLSPDVTFLNHGSFGACPKPVFEKYQFWQKELERQPVQFMVEEVYKHLETARKRLGEFVGCNSDDLIFIPNPTTGFTTMTNCLSLKPRDEILSTDHEYGALIRGWNAISKKTGARFVQREIPLPCTTHEDFTEYFCEGITKKTKVIFISHITSFTAMIFPIHEICRRARERGIFTIIDGAHVPGHIPVNILDMDPDVYIGACHKWLCAPKGSSFLYVRKTFHDKMAPLITSWGDEGNDPSDSSF</sequence>
<feature type="non-terminal residue" evidence="3">
    <location>
        <position position="1"/>
    </location>
</feature>
<dbReference type="EMBL" id="UINC01021132">
    <property type="protein sequence ID" value="SVA88038.1"/>
    <property type="molecule type" value="Genomic_DNA"/>
</dbReference>
<dbReference type="Gene3D" id="3.90.1150.10">
    <property type="entry name" value="Aspartate Aminotransferase, domain 1"/>
    <property type="match status" value="1"/>
</dbReference>
<keyword evidence="1" id="KW-0663">Pyridoxal phosphate</keyword>
<feature type="domain" description="Aminotransferase class V" evidence="2">
    <location>
        <begin position="42"/>
        <end position="234"/>
    </location>
</feature>
<dbReference type="Pfam" id="PF00266">
    <property type="entry name" value="Aminotran_5"/>
    <property type="match status" value="1"/>
</dbReference>
<dbReference type="InterPro" id="IPR015424">
    <property type="entry name" value="PyrdxlP-dep_Trfase"/>
</dbReference>
<dbReference type="InterPro" id="IPR000192">
    <property type="entry name" value="Aminotrans_V_dom"/>
</dbReference>
<dbReference type="PANTHER" id="PTHR43092">
    <property type="entry name" value="L-CYSTEINE DESULFHYDRASE"/>
    <property type="match status" value="1"/>
</dbReference>
<dbReference type="InterPro" id="IPR015422">
    <property type="entry name" value="PyrdxlP-dep_Trfase_small"/>
</dbReference>
<evidence type="ECO:0000313" key="3">
    <source>
        <dbReference type="EMBL" id="SVA88038.1"/>
    </source>
</evidence>
<proteinExistence type="predicted"/>
<dbReference type="SUPFAM" id="SSF53383">
    <property type="entry name" value="PLP-dependent transferases"/>
    <property type="match status" value="1"/>
</dbReference>
<name>A0A381ZFD5_9ZZZZ</name>
<dbReference type="AlphaFoldDB" id="A0A381ZFD5"/>
<dbReference type="Gene3D" id="3.40.640.10">
    <property type="entry name" value="Type I PLP-dependent aspartate aminotransferase-like (Major domain)"/>
    <property type="match status" value="1"/>
</dbReference>
<evidence type="ECO:0000259" key="2">
    <source>
        <dbReference type="Pfam" id="PF00266"/>
    </source>
</evidence>
<gene>
    <name evidence="3" type="ORF">METZ01_LOCUS140892</name>
</gene>
<protein>
    <recommendedName>
        <fullName evidence="2">Aminotransferase class V domain-containing protein</fullName>
    </recommendedName>
</protein>
<feature type="non-terminal residue" evidence="3">
    <location>
        <position position="249"/>
    </location>
</feature>
<reference evidence="3" key="1">
    <citation type="submission" date="2018-05" db="EMBL/GenBank/DDBJ databases">
        <authorList>
            <person name="Lanie J.A."/>
            <person name="Ng W.-L."/>
            <person name="Kazmierczak K.M."/>
            <person name="Andrzejewski T.M."/>
            <person name="Davidsen T.M."/>
            <person name="Wayne K.J."/>
            <person name="Tettelin H."/>
            <person name="Glass J.I."/>
            <person name="Rusch D."/>
            <person name="Podicherti R."/>
            <person name="Tsui H.-C.T."/>
            <person name="Winkler M.E."/>
        </authorList>
    </citation>
    <scope>NUCLEOTIDE SEQUENCE</scope>
</reference>
<evidence type="ECO:0000256" key="1">
    <source>
        <dbReference type="ARBA" id="ARBA00022898"/>
    </source>
</evidence>
<organism evidence="3">
    <name type="scientific">marine metagenome</name>
    <dbReference type="NCBI Taxonomy" id="408172"/>
    <lineage>
        <taxon>unclassified sequences</taxon>
        <taxon>metagenomes</taxon>
        <taxon>ecological metagenomes</taxon>
    </lineage>
</organism>
<dbReference type="PANTHER" id="PTHR43092:SF2">
    <property type="entry name" value="HERCYNYLCYSTEINE SULFOXIDE LYASE"/>
    <property type="match status" value="1"/>
</dbReference>